<evidence type="ECO:0000256" key="2">
    <source>
        <dbReference type="SAM" id="Phobius"/>
    </source>
</evidence>
<evidence type="ECO:0000256" key="1">
    <source>
        <dbReference type="SAM" id="MobiDB-lite"/>
    </source>
</evidence>
<name>A0A1W2C3L1_9FIRM</name>
<evidence type="ECO:0000313" key="4">
    <source>
        <dbReference type="Proteomes" id="UP000192790"/>
    </source>
</evidence>
<keyword evidence="2" id="KW-1133">Transmembrane helix</keyword>
<feature type="transmembrane region" description="Helical" evidence="2">
    <location>
        <begin position="10"/>
        <end position="27"/>
    </location>
</feature>
<protein>
    <submittedName>
        <fullName evidence="3">Uncharacterized protein</fullName>
    </submittedName>
</protein>
<sequence length="99" mass="10097">MAEKLKSRKFWVAAISILVGVLGLLGAEESLLQLLSSAGLILVPAVVYIVTEGKVDAAAVKTVDMEALAAAVQEYMEASGKSGGTRDTASGEKTSGEAG</sequence>
<dbReference type="EMBL" id="FWXW01000007">
    <property type="protein sequence ID" value="SMC79815.1"/>
    <property type="molecule type" value="Genomic_DNA"/>
</dbReference>
<dbReference type="STRING" id="1122930.SAMN02745168_2537"/>
<reference evidence="3 4" key="1">
    <citation type="submission" date="2017-04" db="EMBL/GenBank/DDBJ databases">
        <authorList>
            <person name="Afonso C.L."/>
            <person name="Miller P.J."/>
            <person name="Scott M.A."/>
            <person name="Spackman E."/>
            <person name="Goraichik I."/>
            <person name="Dimitrov K.M."/>
            <person name="Suarez D.L."/>
            <person name="Swayne D.E."/>
        </authorList>
    </citation>
    <scope>NUCLEOTIDE SEQUENCE [LARGE SCALE GENOMIC DNA]</scope>
    <source>
        <strain evidence="3 4">DSM 12816</strain>
    </source>
</reference>
<feature type="transmembrane region" description="Helical" evidence="2">
    <location>
        <begin position="33"/>
        <end position="51"/>
    </location>
</feature>
<organism evidence="3 4">
    <name type="scientific">Papillibacter cinnamivorans DSM 12816</name>
    <dbReference type="NCBI Taxonomy" id="1122930"/>
    <lineage>
        <taxon>Bacteria</taxon>
        <taxon>Bacillati</taxon>
        <taxon>Bacillota</taxon>
        <taxon>Clostridia</taxon>
        <taxon>Eubacteriales</taxon>
        <taxon>Oscillospiraceae</taxon>
        <taxon>Papillibacter</taxon>
    </lineage>
</organism>
<dbReference type="RefSeq" id="WP_084235213.1">
    <property type="nucleotide sequence ID" value="NZ_FWXW01000007.1"/>
</dbReference>
<accession>A0A1W2C3L1</accession>
<keyword evidence="2" id="KW-0472">Membrane</keyword>
<keyword evidence="2" id="KW-0812">Transmembrane</keyword>
<gene>
    <name evidence="3" type="ORF">SAMN02745168_2537</name>
</gene>
<dbReference type="Proteomes" id="UP000192790">
    <property type="component" value="Unassembled WGS sequence"/>
</dbReference>
<evidence type="ECO:0000313" key="3">
    <source>
        <dbReference type="EMBL" id="SMC79815.1"/>
    </source>
</evidence>
<proteinExistence type="predicted"/>
<feature type="region of interest" description="Disordered" evidence="1">
    <location>
        <begin position="77"/>
        <end position="99"/>
    </location>
</feature>
<dbReference type="AlphaFoldDB" id="A0A1W2C3L1"/>
<keyword evidence="4" id="KW-1185">Reference proteome</keyword>